<evidence type="ECO:0000313" key="3">
    <source>
        <dbReference type="Proteomes" id="UP000593564"/>
    </source>
</evidence>
<keyword evidence="3" id="KW-1185">Reference proteome</keyword>
<reference evidence="2 3" key="2">
    <citation type="submission" date="2020-07" db="EMBL/GenBank/DDBJ databases">
        <title>Genome assembly of wild tea tree DASZ reveals pedigree and selection history of tea varieties.</title>
        <authorList>
            <person name="Zhang W."/>
        </authorList>
    </citation>
    <scope>NUCLEOTIDE SEQUENCE [LARGE SCALE GENOMIC DNA]</scope>
    <source>
        <strain evidence="3">cv. G240</strain>
        <tissue evidence="2">Leaf</tissue>
    </source>
</reference>
<dbReference type="AlphaFoldDB" id="A0A7J7G414"/>
<feature type="compositionally biased region" description="Basic residues" evidence="1">
    <location>
        <begin position="91"/>
        <end position="103"/>
    </location>
</feature>
<proteinExistence type="predicted"/>
<name>A0A7J7G414_CAMSI</name>
<dbReference type="EMBL" id="JACBKZ010000014">
    <property type="protein sequence ID" value="KAF5934074.1"/>
    <property type="molecule type" value="Genomic_DNA"/>
</dbReference>
<reference evidence="3" key="1">
    <citation type="journal article" date="2020" name="Nat. Commun.">
        <title>Genome assembly of wild tea tree DASZ reveals pedigree and selection history of tea varieties.</title>
        <authorList>
            <person name="Zhang W."/>
            <person name="Zhang Y."/>
            <person name="Qiu H."/>
            <person name="Guo Y."/>
            <person name="Wan H."/>
            <person name="Zhang X."/>
            <person name="Scossa F."/>
            <person name="Alseekh S."/>
            <person name="Zhang Q."/>
            <person name="Wang P."/>
            <person name="Xu L."/>
            <person name="Schmidt M.H."/>
            <person name="Jia X."/>
            <person name="Li D."/>
            <person name="Zhu A."/>
            <person name="Guo F."/>
            <person name="Chen W."/>
            <person name="Ni D."/>
            <person name="Usadel B."/>
            <person name="Fernie A.R."/>
            <person name="Wen W."/>
        </authorList>
    </citation>
    <scope>NUCLEOTIDE SEQUENCE [LARGE SCALE GENOMIC DNA]</scope>
    <source>
        <strain evidence="3">cv. G240</strain>
    </source>
</reference>
<gene>
    <name evidence="2" type="ORF">HYC85_030245</name>
</gene>
<evidence type="ECO:0000313" key="2">
    <source>
        <dbReference type="EMBL" id="KAF5934074.1"/>
    </source>
</evidence>
<dbReference type="Proteomes" id="UP000593564">
    <property type="component" value="Unassembled WGS sequence"/>
</dbReference>
<protein>
    <submittedName>
        <fullName evidence="2">Uncharacterized protein</fullName>
    </submittedName>
</protein>
<sequence length="103" mass="11833">MYRTPLATVNHAVANTYMMPEPLTTVIFPSQKITFSDGNYVPSRKVIFPPLFATGKMASQKTWHTVAETNGDGTYRRQRSFATPSVATPPYRRKKPNYRRKRH</sequence>
<comment type="caution">
    <text evidence="2">The sequence shown here is derived from an EMBL/GenBank/DDBJ whole genome shotgun (WGS) entry which is preliminary data.</text>
</comment>
<accession>A0A7J7G414</accession>
<organism evidence="2 3">
    <name type="scientific">Camellia sinensis</name>
    <name type="common">Tea plant</name>
    <name type="synonym">Thea sinensis</name>
    <dbReference type="NCBI Taxonomy" id="4442"/>
    <lineage>
        <taxon>Eukaryota</taxon>
        <taxon>Viridiplantae</taxon>
        <taxon>Streptophyta</taxon>
        <taxon>Embryophyta</taxon>
        <taxon>Tracheophyta</taxon>
        <taxon>Spermatophyta</taxon>
        <taxon>Magnoliopsida</taxon>
        <taxon>eudicotyledons</taxon>
        <taxon>Gunneridae</taxon>
        <taxon>Pentapetalae</taxon>
        <taxon>asterids</taxon>
        <taxon>Ericales</taxon>
        <taxon>Theaceae</taxon>
        <taxon>Camellia</taxon>
    </lineage>
</organism>
<evidence type="ECO:0000256" key="1">
    <source>
        <dbReference type="SAM" id="MobiDB-lite"/>
    </source>
</evidence>
<feature type="region of interest" description="Disordered" evidence="1">
    <location>
        <begin position="80"/>
        <end position="103"/>
    </location>
</feature>